<feature type="chain" id="PRO_5042066822" evidence="2">
    <location>
        <begin position="19"/>
        <end position="338"/>
    </location>
</feature>
<reference evidence="4 5" key="1">
    <citation type="submission" date="2023-07" db="EMBL/GenBank/DDBJ databases">
        <title>Sequencing the genomes of 1000 actinobacteria strains.</title>
        <authorList>
            <person name="Klenk H.-P."/>
        </authorList>
    </citation>
    <scope>NUCLEOTIDE SEQUENCE [LARGE SCALE GENOMIC DNA]</scope>
    <source>
        <strain evidence="4 5">DSM 44709</strain>
    </source>
</reference>
<comment type="similarity">
    <text evidence="1">Belongs to the CapA family.</text>
</comment>
<protein>
    <submittedName>
        <fullName evidence="4">Poly-gamma-glutamate synthesis protein (Capsule biosynthesis protein)</fullName>
    </submittedName>
</protein>
<evidence type="ECO:0000313" key="5">
    <source>
        <dbReference type="Proteomes" id="UP001240236"/>
    </source>
</evidence>
<organism evidence="4 5">
    <name type="scientific">Catenuloplanes indicus</name>
    <dbReference type="NCBI Taxonomy" id="137267"/>
    <lineage>
        <taxon>Bacteria</taxon>
        <taxon>Bacillati</taxon>
        <taxon>Actinomycetota</taxon>
        <taxon>Actinomycetes</taxon>
        <taxon>Micromonosporales</taxon>
        <taxon>Micromonosporaceae</taxon>
        <taxon>Catenuloplanes</taxon>
    </lineage>
</organism>
<dbReference type="Pfam" id="PF09587">
    <property type="entry name" value="PGA_cap"/>
    <property type="match status" value="1"/>
</dbReference>
<evidence type="ECO:0000256" key="2">
    <source>
        <dbReference type="SAM" id="SignalP"/>
    </source>
</evidence>
<dbReference type="PANTHER" id="PTHR33393:SF13">
    <property type="entry name" value="PGA BIOSYNTHESIS PROTEIN CAPA"/>
    <property type="match status" value="1"/>
</dbReference>
<evidence type="ECO:0000313" key="4">
    <source>
        <dbReference type="EMBL" id="MDQ0365030.1"/>
    </source>
</evidence>
<feature type="signal peptide" evidence="2">
    <location>
        <begin position="1"/>
        <end position="18"/>
    </location>
</feature>
<evidence type="ECO:0000259" key="3">
    <source>
        <dbReference type="SMART" id="SM00854"/>
    </source>
</evidence>
<dbReference type="InterPro" id="IPR052169">
    <property type="entry name" value="CW_Biosynth-Accessory"/>
</dbReference>
<proteinExistence type="inferred from homology"/>
<dbReference type="CDD" id="cd07381">
    <property type="entry name" value="MPP_CapA"/>
    <property type="match status" value="1"/>
</dbReference>
<evidence type="ECO:0000256" key="1">
    <source>
        <dbReference type="ARBA" id="ARBA00005662"/>
    </source>
</evidence>
<dbReference type="SUPFAM" id="SSF56300">
    <property type="entry name" value="Metallo-dependent phosphatases"/>
    <property type="match status" value="1"/>
</dbReference>
<sequence length="338" mass="35902">MRRRLTAALLAVLLPVTACTLTGSSDATWHPAGEVTLVFGGDAHFHAEVAGLLASPETVLAPVHALLGSGDLALINLETPLTRRGQRQDKNYVFRADPVAATSLRAAGIDVVSLANNHTYDWGPEGLTDTIDAVRAQGVGTTGAGRDAAEAYAPWRITVRGVRIAVFGFDQIDELHGRAAATADSPGMAMATDVARASAAVSAARADSDLVVVMPHWGVEGNPCPTPVQKDFAARMIEAGADVIVGAHAHVLQGAGRSGDVYVAYGLGNLLFYYHPLYQPFSSRSGLLRLTVHRRQVTHAEFLPLRITRTGQPEAVTGWQADVATDNFRALRRCAELD</sequence>
<dbReference type="InterPro" id="IPR019079">
    <property type="entry name" value="Capsule_synth_CapA"/>
</dbReference>
<dbReference type="InterPro" id="IPR029052">
    <property type="entry name" value="Metallo-depent_PP-like"/>
</dbReference>
<dbReference type="SMART" id="SM00854">
    <property type="entry name" value="PGA_cap"/>
    <property type="match status" value="1"/>
</dbReference>
<dbReference type="AlphaFoldDB" id="A0AAE3VWL3"/>
<dbReference type="RefSeq" id="WP_307237118.1">
    <property type="nucleotide sequence ID" value="NZ_JAUSUZ010000001.1"/>
</dbReference>
<comment type="caution">
    <text evidence="4">The sequence shown here is derived from an EMBL/GenBank/DDBJ whole genome shotgun (WGS) entry which is preliminary data.</text>
</comment>
<feature type="domain" description="Capsule synthesis protein CapA" evidence="3">
    <location>
        <begin position="36"/>
        <end position="274"/>
    </location>
</feature>
<gene>
    <name evidence="4" type="ORF">J2S42_001699</name>
</gene>
<dbReference type="Gene3D" id="3.60.21.10">
    <property type="match status" value="1"/>
</dbReference>
<accession>A0AAE3VWL3</accession>
<name>A0AAE3VWL3_9ACTN</name>
<keyword evidence="5" id="KW-1185">Reference proteome</keyword>
<keyword evidence="2" id="KW-0732">Signal</keyword>
<dbReference type="Proteomes" id="UP001240236">
    <property type="component" value="Unassembled WGS sequence"/>
</dbReference>
<dbReference type="PANTHER" id="PTHR33393">
    <property type="entry name" value="POLYGLUTAMINE SYNTHESIS ACCESSORY PROTEIN RV0574C-RELATED"/>
    <property type="match status" value="1"/>
</dbReference>
<dbReference type="EMBL" id="JAUSUZ010000001">
    <property type="protein sequence ID" value="MDQ0365030.1"/>
    <property type="molecule type" value="Genomic_DNA"/>
</dbReference>